<feature type="coiled-coil region" evidence="4">
    <location>
        <begin position="242"/>
        <end position="302"/>
    </location>
</feature>
<comment type="subcellular location">
    <subcellularLocation>
        <location evidence="1">Cell projection</location>
        <location evidence="1">Cilium</location>
    </subcellularLocation>
</comment>
<feature type="coiled-coil region" evidence="4">
    <location>
        <begin position="405"/>
        <end position="433"/>
    </location>
</feature>
<dbReference type="STRING" id="64791.A0A151WXJ1"/>
<accession>A0A151WXJ1</accession>
<organism evidence="5 6">
    <name type="scientific">Mycetomoellerius zeteki</name>
    <dbReference type="NCBI Taxonomy" id="64791"/>
    <lineage>
        <taxon>Eukaryota</taxon>
        <taxon>Metazoa</taxon>
        <taxon>Ecdysozoa</taxon>
        <taxon>Arthropoda</taxon>
        <taxon>Hexapoda</taxon>
        <taxon>Insecta</taxon>
        <taxon>Pterygota</taxon>
        <taxon>Neoptera</taxon>
        <taxon>Endopterygota</taxon>
        <taxon>Hymenoptera</taxon>
        <taxon>Apocrita</taxon>
        <taxon>Aculeata</taxon>
        <taxon>Formicoidea</taxon>
        <taxon>Formicidae</taxon>
        <taxon>Myrmicinae</taxon>
        <taxon>Mycetomoellerius</taxon>
    </lineage>
</organism>
<dbReference type="Proteomes" id="UP000075809">
    <property type="component" value="Unassembled WGS sequence"/>
</dbReference>
<reference evidence="5 6" key="1">
    <citation type="submission" date="2015-09" db="EMBL/GenBank/DDBJ databases">
        <title>Trachymyrmex zeteki WGS genome.</title>
        <authorList>
            <person name="Nygaard S."/>
            <person name="Hu H."/>
            <person name="Boomsma J."/>
            <person name="Zhang G."/>
        </authorList>
    </citation>
    <scope>NUCLEOTIDE SEQUENCE [LARGE SCALE GENOMIC DNA]</scope>
    <source>
        <strain evidence="5">Tzet28-1</strain>
        <tissue evidence="5">Whole body</tissue>
    </source>
</reference>
<evidence type="ECO:0000256" key="3">
    <source>
        <dbReference type="ARBA" id="ARBA00023273"/>
    </source>
</evidence>
<dbReference type="InterPro" id="IPR043596">
    <property type="entry name" value="CFAP53/TCHP"/>
</dbReference>
<protein>
    <submittedName>
        <fullName evidence="5">Uncharacterized protein</fullName>
    </submittedName>
</protein>
<dbReference type="AlphaFoldDB" id="A0A151WXJ1"/>
<name>A0A151WXJ1_9HYME</name>
<sequence length="533" mass="63823">MSLIPLPKVQCSLPKARKYPIDVPGTANISYGHKLRERKSCRIVKHHDSDRSIFEGTEEEKREYNQLLKTLEFKKETDRKIRNKNLRQRVQQDMSAYEENLQTRREKLHDLVSSEETNLMREITEVARQNECARFEEILARTEELKKRHDEEHKAMVAAKQMQQYLTSCPDIKQELSRRCTIDAKQCNVAQMASNEAERLAEKELDTVWHEIMLRESEVKRHKETEESERRTLAQQETVSTLAKQVADKLALEDEKKRVKRDEQEHLKRLYEDMHRAELKNLEMERQKREKLKKELEEQILTTKNFVAKRAHEEAMVDRIFITLAEEELAKENARAKQDTVALRTELDSYLKYLEDLKQEEVKRNLEMEAIIRHSHKDIEARRELELKKFKEIRRRATQEVLRGREEQLMMRQEAEERERQLKIEEREMLERQIEMDAVLTAMEQKENREKALRYGLQLKEQQRCVETTRRHELEEERQYHQAEMKRQAEENQRFMDELLNVSESITPHPFKALLKESLKEKEGRCPPTLTSA</sequence>
<keyword evidence="3" id="KW-0966">Cell projection</keyword>
<proteinExistence type="predicted"/>
<evidence type="ECO:0000256" key="1">
    <source>
        <dbReference type="ARBA" id="ARBA00004138"/>
    </source>
</evidence>
<evidence type="ECO:0000313" key="5">
    <source>
        <dbReference type="EMBL" id="KYQ52624.1"/>
    </source>
</evidence>
<evidence type="ECO:0000313" key="6">
    <source>
        <dbReference type="Proteomes" id="UP000075809"/>
    </source>
</evidence>
<gene>
    <name evidence="5" type="ORF">ALC60_08232</name>
</gene>
<evidence type="ECO:0000256" key="4">
    <source>
        <dbReference type="SAM" id="Coils"/>
    </source>
</evidence>
<dbReference type="PANTHER" id="PTHR31183:SF1">
    <property type="entry name" value="CILIA- AND FLAGELLA-ASSOCIATED PROTEIN 53"/>
    <property type="match status" value="1"/>
</dbReference>
<evidence type="ECO:0000256" key="2">
    <source>
        <dbReference type="ARBA" id="ARBA00023069"/>
    </source>
</evidence>
<dbReference type="GO" id="GO:0005929">
    <property type="term" value="C:cilium"/>
    <property type="evidence" value="ECO:0007669"/>
    <property type="project" value="UniProtKB-SubCell"/>
</dbReference>
<keyword evidence="4" id="KW-0175">Coiled coil</keyword>
<dbReference type="OrthoDB" id="75950at2759"/>
<keyword evidence="2" id="KW-0969">Cilium</keyword>
<dbReference type="EMBL" id="KQ982662">
    <property type="protein sequence ID" value="KYQ52624.1"/>
    <property type="molecule type" value="Genomic_DNA"/>
</dbReference>
<keyword evidence="6" id="KW-1185">Reference proteome</keyword>
<dbReference type="PANTHER" id="PTHR31183">
    <property type="entry name" value="TRICHOPLEIN KERATIN FILAMENT-BINDING PROTEIN FAMILY MEMBER"/>
    <property type="match status" value="1"/>
</dbReference>
<feature type="coiled-coil region" evidence="4">
    <location>
        <begin position="54"/>
        <end position="107"/>
    </location>
</feature>
<dbReference type="KEGG" id="mzt:108725009"/>